<proteinExistence type="predicted"/>
<reference evidence="2" key="1">
    <citation type="submission" date="2021-03" db="EMBL/GenBank/DDBJ databases">
        <authorList>
            <person name="Kanchanasin P."/>
            <person name="Saeng-In P."/>
            <person name="Phongsopitanun W."/>
            <person name="Yuki M."/>
            <person name="Kudo T."/>
            <person name="Ohkuma M."/>
            <person name="Tanasupawat S."/>
        </authorList>
    </citation>
    <scope>NUCLEOTIDE SEQUENCE</scope>
    <source>
        <strain evidence="2">GKU 128</strain>
    </source>
</reference>
<keyword evidence="3" id="KW-1185">Reference proteome</keyword>
<dbReference type="AlphaFoldDB" id="A0A939PNX9"/>
<feature type="region of interest" description="Disordered" evidence="1">
    <location>
        <begin position="152"/>
        <end position="172"/>
    </location>
</feature>
<dbReference type="Proteomes" id="UP000669179">
    <property type="component" value="Unassembled WGS sequence"/>
</dbReference>
<evidence type="ECO:0000256" key="1">
    <source>
        <dbReference type="SAM" id="MobiDB-lite"/>
    </source>
</evidence>
<dbReference type="InterPro" id="IPR047789">
    <property type="entry name" value="CU044_5270-like"/>
</dbReference>
<organism evidence="2 3">
    <name type="scientific">Actinomadura barringtoniae</name>
    <dbReference type="NCBI Taxonomy" id="1427535"/>
    <lineage>
        <taxon>Bacteria</taxon>
        <taxon>Bacillati</taxon>
        <taxon>Actinomycetota</taxon>
        <taxon>Actinomycetes</taxon>
        <taxon>Streptosporangiales</taxon>
        <taxon>Thermomonosporaceae</taxon>
        <taxon>Actinomadura</taxon>
    </lineage>
</organism>
<gene>
    <name evidence="2" type="ORF">J4573_52200</name>
</gene>
<protein>
    <submittedName>
        <fullName evidence="2">CU044_5270 family protein</fullName>
    </submittedName>
</protein>
<accession>A0A939PNX9</accession>
<dbReference type="NCBIfam" id="NF038083">
    <property type="entry name" value="CU044_5270_fam"/>
    <property type="match status" value="1"/>
</dbReference>
<sequence>MNELDVLRAAQPEVPAPTSDALAAAHLAVTTEAERETTSPRRLPTPRLSARRLAIAGGLAAAVTIGFALVPGGDKSSPIGTPPADAAVLLKQAADAARKDTSLAPRPGQWVYIDSKVKGVPGVGFNWPPVKDADAPKPNKAFRLQTWTPTDVKTVKPRPCPPSERQCPVSGNQKPIISWVNGKGTGWSEVRLGETWNPDDQAFLASLPTDPRTLLKKVHEYADADPEWNHDQRAFELIADTIDGYVPPKLRAALYEALAQIPGVTVTRDATDLSGRHGLGITRSDGDKSTQIIVDRTTFRYLGDRAVAVRAFEKGIKPGTILRWSAQLHAAVVDKPHQIPS</sequence>
<evidence type="ECO:0000313" key="3">
    <source>
        <dbReference type="Proteomes" id="UP000669179"/>
    </source>
</evidence>
<comment type="caution">
    <text evidence="2">The sequence shown here is derived from an EMBL/GenBank/DDBJ whole genome shotgun (WGS) entry which is preliminary data.</text>
</comment>
<dbReference type="EMBL" id="JAGEOJ010000041">
    <property type="protein sequence ID" value="MBO2455720.1"/>
    <property type="molecule type" value="Genomic_DNA"/>
</dbReference>
<evidence type="ECO:0000313" key="2">
    <source>
        <dbReference type="EMBL" id="MBO2455720.1"/>
    </source>
</evidence>
<name>A0A939PNX9_9ACTN</name>
<dbReference type="RefSeq" id="WP_208263945.1">
    <property type="nucleotide sequence ID" value="NZ_JAGEOJ010000041.1"/>
</dbReference>